<keyword evidence="1" id="KW-0175">Coiled coil</keyword>
<gene>
    <name evidence="3" type="ORF">32HC_78</name>
</gene>
<accession>W8EG84</accession>
<organism evidence="3 4">
    <name type="scientific">Mycobacterium phage 32HC</name>
    <dbReference type="NCBI Taxonomy" id="1445729"/>
    <lineage>
        <taxon>Viruses</taxon>
        <taxon>Duplodnaviria</taxon>
        <taxon>Heunggongvirae</taxon>
        <taxon>Uroviricota</taxon>
        <taxon>Caudoviricetes</taxon>
        <taxon>Trigintaduovirus</taxon>
        <taxon>Trigintaduovirus 32HC</taxon>
    </lineage>
</organism>
<feature type="coiled-coil region" evidence="1">
    <location>
        <begin position="196"/>
        <end position="223"/>
    </location>
</feature>
<dbReference type="Proteomes" id="UP000201080">
    <property type="component" value="Segment"/>
</dbReference>
<sequence length="352" mass="38018">MLNRKQRRARKQSKSWTPPTPADSPQEQFRKFLAAPGQLYIINLPGNRSTVMKVRDDDDQFFRFFCAQLAGVLGSEFAVIPATPVDAKMATTQEIAEQTGEATRRVREARRRQEAAEDSIERAEAELVGARQTLAADRLNPDTVDALNAAMNRHPAGKQRSGRHRAPEPETTFDKIAGAGAVDDEDAKRRLASLEIAAAHDQVARAQDELEVANERLRAAYEAGGELHNKHVLDKFAERAAERIAERAGAEPASERETLPLCEHNTLHGQDGNGPWICNQCGATIERIDGLTSTCPSGGVCPADCSRTPAGCRNAARQAAIDAALRRAAADSGPEFAAGLKAVIDAGLKAGE</sequence>
<feature type="coiled-coil region" evidence="1">
    <location>
        <begin position="106"/>
        <end position="140"/>
    </location>
</feature>
<feature type="compositionally biased region" description="Basic residues" evidence="2">
    <location>
        <begin position="1"/>
        <end position="13"/>
    </location>
</feature>
<protein>
    <submittedName>
        <fullName evidence="3">Uncharacterized protein</fullName>
    </submittedName>
</protein>
<evidence type="ECO:0000313" key="4">
    <source>
        <dbReference type="Proteomes" id="UP000201080"/>
    </source>
</evidence>
<reference evidence="3 4" key="1">
    <citation type="journal article" date="2014" name="Genome Announc.">
        <title>Complete genome sequences of nine mycobacteriophages.</title>
        <authorList>
            <person name="Franceschelli J.J."/>
            <person name="Suarez C.A."/>
            <person name="Teran L."/>
            <person name="Raya R.R."/>
            <person name="Morbidoni H.R."/>
        </authorList>
    </citation>
    <scope>NUCLEOTIDE SEQUENCE [LARGE SCALE GENOMIC DNA]</scope>
</reference>
<feature type="region of interest" description="Disordered" evidence="2">
    <location>
        <begin position="1"/>
        <end position="26"/>
    </location>
</feature>
<evidence type="ECO:0000256" key="2">
    <source>
        <dbReference type="SAM" id="MobiDB-lite"/>
    </source>
</evidence>
<evidence type="ECO:0000256" key="1">
    <source>
        <dbReference type="SAM" id="Coils"/>
    </source>
</evidence>
<keyword evidence="4" id="KW-1185">Reference proteome</keyword>
<dbReference type="KEGG" id="vg:18506041"/>
<evidence type="ECO:0000313" key="3">
    <source>
        <dbReference type="EMBL" id="AHJ86356.1"/>
    </source>
</evidence>
<name>W8EG84_9CAUD</name>
<dbReference type="RefSeq" id="YP_009009549.1">
    <property type="nucleotide sequence ID" value="NC_023602.1"/>
</dbReference>
<proteinExistence type="predicted"/>
<dbReference type="EMBL" id="KJ028219">
    <property type="protein sequence ID" value="AHJ86356.1"/>
    <property type="molecule type" value="Genomic_DNA"/>
</dbReference>